<sequence length="465" mass="54074">DVFKQAIELNLDGDSAGIGFLITPDLPYYLIEFDKVYDTFLSKIKSFSILLPNNKGVHTLVKIRKKDPSDPQFLIFTDKKYGNFPLREFSNINEIYSLISGNEENEMENTENKDSKNKDDEEEKYEISYYSKFSYQGKFYNEVKTSKGYNFIIFDRNGNIEGSTKEVIIDDIEKPLKILPAPQITERKTDVLFQEFGEADLIKFPGYPIDFGTPMKLFEEIRAFIHKYVELKNLDEILLTVYVMQSSVFDLENKFTFPLIHIIGPYGRGKTRILTILNYLIPYSIYTDDIKAPAIKRVSQLYNPVLLVDEKGQMDSDLRAILNARYNRNATILNANKEIQKGYAGIIAYRIPGPMVMAGREVFNDPAIESKSFQISMNFELSRDDIPRNLKGEIYTNFIKEAEIIRAKLMMFRIKYFKKINELINTEPSWLKEYERIAEPRLYELMSSLTDILNVIPELEPEIRE</sequence>
<dbReference type="AlphaFoldDB" id="A0A2J6X4D7"/>
<organism evidence="1 2">
    <name type="scientific">Caldisericum exile</name>
    <dbReference type="NCBI Taxonomy" id="693075"/>
    <lineage>
        <taxon>Bacteria</taxon>
        <taxon>Pseudomonadati</taxon>
        <taxon>Caldisericota/Cryosericota group</taxon>
        <taxon>Caldisericota</taxon>
        <taxon>Caldisericia</taxon>
        <taxon>Caldisericales</taxon>
        <taxon>Caldisericaceae</taxon>
        <taxon>Caldisericum</taxon>
    </lineage>
</organism>
<name>A0A2J6X4D7_9BACT</name>
<evidence type="ECO:0000313" key="1">
    <source>
        <dbReference type="EMBL" id="PMP81258.1"/>
    </source>
</evidence>
<dbReference type="Proteomes" id="UP000236910">
    <property type="component" value="Unassembled WGS sequence"/>
</dbReference>
<proteinExistence type="predicted"/>
<reference evidence="1 2" key="1">
    <citation type="submission" date="2018-01" db="EMBL/GenBank/DDBJ databases">
        <title>Metagenomic assembled genomes from two thermal pools in the Uzon Caldera, Kamchatka, Russia.</title>
        <authorList>
            <person name="Wilkins L."/>
            <person name="Ettinger C."/>
        </authorList>
    </citation>
    <scope>NUCLEOTIDE SEQUENCE [LARGE SCALE GENOMIC DNA]</scope>
    <source>
        <strain evidence="1">ARK-10</strain>
    </source>
</reference>
<feature type="non-terminal residue" evidence="1">
    <location>
        <position position="1"/>
    </location>
</feature>
<protein>
    <submittedName>
        <fullName evidence="1">Uncharacterized protein</fullName>
    </submittedName>
</protein>
<evidence type="ECO:0000313" key="2">
    <source>
        <dbReference type="Proteomes" id="UP000236910"/>
    </source>
</evidence>
<feature type="non-terminal residue" evidence="1">
    <location>
        <position position="465"/>
    </location>
</feature>
<comment type="caution">
    <text evidence="1">The sequence shown here is derived from an EMBL/GenBank/DDBJ whole genome shotgun (WGS) entry which is preliminary data.</text>
</comment>
<accession>A0A2J6X4D7</accession>
<dbReference type="EMBL" id="PNIX01000333">
    <property type="protein sequence ID" value="PMP81258.1"/>
    <property type="molecule type" value="Genomic_DNA"/>
</dbReference>
<gene>
    <name evidence="1" type="ORF">C0175_05775</name>
</gene>